<evidence type="ECO:0000313" key="1">
    <source>
        <dbReference type="EnsemblPlants" id="MELO3C035651.2.1"/>
    </source>
</evidence>
<protein>
    <submittedName>
        <fullName evidence="1">Uncharacterized protein</fullName>
    </submittedName>
</protein>
<proteinExistence type="predicted"/>
<dbReference type="Gramene" id="MELO3C035651.2.1">
    <property type="protein sequence ID" value="MELO3C035651.2.1"/>
    <property type="gene ID" value="MELO3C035651.2"/>
</dbReference>
<organism evidence="1">
    <name type="scientific">Cucumis melo</name>
    <name type="common">Muskmelon</name>
    <dbReference type="NCBI Taxonomy" id="3656"/>
    <lineage>
        <taxon>Eukaryota</taxon>
        <taxon>Viridiplantae</taxon>
        <taxon>Streptophyta</taxon>
        <taxon>Embryophyta</taxon>
        <taxon>Tracheophyta</taxon>
        <taxon>Spermatophyta</taxon>
        <taxon>Magnoliopsida</taxon>
        <taxon>eudicotyledons</taxon>
        <taxon>Gunneridae</taxon>
        <taxon>Pentapetalae</taxon>
        <taxon>rosids</taxon>
        <taxon>fabids</taxon>
        <taxon>Cucurbitales</taxon>
        <taxon>Cucurbitaceae</taxon>
        <taxon>Benincaseae</taxon>
        <taxon>Cucumis</taxon>
    </lineage>
</organism>
<name>A0A9I9EM42_CUCME</name>
<dbReference type="AlphaFoldDB" id="A0A9I9EM42"/>
<accession>A0A9I9EM42</accession>
<dbReference type="EnsemblPlants" id="MELO3C035651.2.1">
    <property type="protein sequence ID" value="MELO3C035651.2.1"/>
    <property type="gene ID" value="MELO3C035651.2"/>
</dbReference>
<reference evidence="1" key="1">
    <citation type="submission" date="2023-03" db="UniProtKB">
        <authorList>
            <consortium name="EnsemblPlants"/>
        </authorList>
    </citation>
    <scope>IDENTIFICATION</scope>
</reference>
<sequence length="101" mass="11058">MVAAGAGLYLQKLVEMNVEGSKKLLESLGRGKIWGEQKHDSLYKCQNAAPCQLNLSITLQTRSSLKTTLGTTTKQMVDASSLLFYQHGIVEKRLTLMAKGS</sequence>